<evidence type="ECO:0000256" key="1">
    <source>
        <dbReference type="SAM" id="SignalP"/>
    </source>
</evidence>
<keyword evidence="1" id="KW-0732">Signal</keyword>
<gene>
    <name evidence="2" type="ORF">B0H67DRAFT_555408</name>
</gene>
<comment type="caution">
    <text evidence="2">The sequence shown here is derived from an EMBL/GenBank/DDBJ whole genome shotgun (WGS) entry which is preliminary data.</text>
</comment>
<dbReference type="AlphaFoldDB" id="A0AA40A8T2"/>
<evidence type="ECO:0000313" key="3">
    <source>
        <dbReference type="Proteomes" id="UP001172102"/>
    </source>
</evidence>
<evidence type="ECO:0000313" key="2">
    <source>
        <dbReference type="EMBL" id="KAK0711428.1"/>
    </source>
</evidence>
<accession>A0AA40A8T2</accession>
<feature type="signal peptide" evidence="1">
    <location>
        <begin position="1"/>
        <end position="19"/>
    </location>
</feature>
<feature type="chain" id="PRO_5041454607" evidence="1">
    <location>
        <begin position="20"/>
        <end position="340"/>
    </location>
</feature>
<sequence>MHFGHVLTALAGLGSLAAAAPASERDGMPAEKGLKHKTRAQVGSSLVFQQTQVGLVGQALGAVNQLAKLAELELISMLQSQVALAAQIQTIKNNVRANHFQAKFPQVNTVIVTVTNVVDARDPANINNRYLMSSLRVDNGVPDKEQVVMVTERDPMTISATPTPAGNNLIANLLAAASASAGSAAPTQGFGFGQNIVIGSFDPNNQSQFPFGLFNQTLLQPYDTAVPTNALIVEDPANIIFAGQPNLVESISSLQTDCAQLVNNNSFLSSALQLFGSVQAAVAAQLTSIRIGSRVQAIPPTVLLSNPDLATLASAQAAAQQATAIEGTTTTTAAGGATPA</sequence>
<protein>
    <submittedName>
        <fullName evidence="2">Uncharacterized protein</fullName>
    </submittedName>
</protein>
<dbReference type="EMBL" id="JAUKUA010000005">
    <property type="protein sequence ID" value="KAK0711428.1"/>
    <property type="molecule type" value="Genomic_DNA"/>
</dbReference>
<proteinExistence type="predicted"/>
<organism evidence="2 3">
    <name type="scientific">Lasiosphaeris hirsuta</name>
    <dbReference type="NCBI Taxonomy" id="260670"/>
    <lineage>
        <taxon>Eukaryota</taxon>
        <taxon>Fungi</taxon>
        <taxon>Dikarya</taxon>
        <taxon>Ascomycota</taxon>
        <taxon>Pezizomycotina</taxon>
        <taxon>Sordariomycetes</taxon>
        <taxon>Sordariomycetidae</taxon>
        <taxon>Sordariales</taxon>
        <taxon>Lasiosphaeriaceae</taxon>
        <taxon>Lasiosphaeris</taxon>
    </lineage>
</organism>
<reference evidence="2" key="1">
    <citation type="submission" date="2023-06" db="EMBL/GenBank/DDBJ databases">
        <title>Genome-scale phylogeny and comparative genomics of the fungal order Sordariales.</title>
        <authorList>
            <consortium name="Lawrence Berkeley National Laboratory"/>
            <person name="Hensen N."/>
            <person name="Bonometti L."/>
            <person name="Westerberg I."/>
            <person name="Brannstrom I.O."/>
            <person name="Guillou S."/>
            <person name="Cros-Aarteil S."/>
            <person name="Calhoun S."/>
            <person name="Haridas S."/>
            <person name="Kuo A."/>
            <person name="Mondo S."/>
            <person name="Pangilinan J."/>
            <person name="Riley R."/>
            <person name="Labutti K."/>
            <person name="Andreopoulos B."/>
            <person name="Lipzen A."/>
            <person name="Chen C."/>
            <person name="Yanf M."/>
            <person name="Daum C."/>
            <person name="Ng V."/>
            <person name="Clum A."/>
            <person name="Steindorff A."/>
            <person name="Ohm R."/>
            <person name="Martin F."/>
            <person name="Silar P."/>
            <person name="Natvig D."/>
            <person name="Lalanne C."/>
            <person name="Gautier V."/>
            <person name="Ament-Velasquez S.L."/>
            <person name="Kruys A."/>
            <person name="Hutchinson M.I."/>
            <person name="Powell A.J."/>
            <person name="Barry K."/>
            <person name="Miller A.N."/>
            <person name="Grigoriev I.V."/>
            <person name="Debuchy R."/>
            <person name="Gladieux P."/>
            <person name="Thoren M.H."/>
            <person name="Johannesson H."/>
        </authorList>
    </citation>
    <scope>NUCLEOTIDE SEQUENCE</scope>
    <source>
        <strain evidence="2">SMH4607-1</strain>
    </source>
</reference>
<dbReference type="Proteomes" id="UP001172102">
    <property type="component" value="Unassembled WGS sequence"/>
</dbReference>
<name>A0AA40A8T2_9PEZI</name>
<keyword evidence="3" id="KW-1185">Reference proteome</keyword>